<protein>
    <submittedName>
        <fullName evidence="1">Uncharacterized protein</fullName>
    </submittedName>
</protein>
<accession>A0A375I2V7</accession>
<gene>
    <name evidence="1" type="ORF">PROPJV5_1978</name>
</gene>
<reference evidence="2" key="1">
    <citation type="submission" date="2018-02" db="EMBL/GenBank/DDBJ databases">
        <authorList>
            <person name="Hornung B."/>
        </authorList>
    </citation>
    <scope>NUCLEOTIDE SEQUENCE [LARGE SCALE GENOMIC DNA]</scope>
</reference>
<name>A0A375I2V7_9ACTN</name>
<dbReference type="OrthoDB" id="190895at2"/>
<keyword evidence="2" id="KW-1185">Reference proteome</keyword>
<dbReference type="RefSeq" id="WP_119716136.1">
    <property type="nucleotide sequence ID" value="NZ_OMOH01000008.1"/>
</dbReference>
<evidence type="ECO:0000313" key="1">
    <source>
        <dbReference type="EMBL" id="SPF69013.1"/>
    </source>
</evidence>
<proteinExistence type="predicted"/>
<dbReference type="Proteomes" id="UP000265962">
    <property type="component" value="Unassembled WGS sequence"/>
</dbReference>
<dbReference type="EMBL" id="OMOH01000008">
    <property type="protein sequence ID" value="SPF69013.1"/>
    <property type="molecule type" value="Genomic_DNA"/>
</dbReference>
<dbReference type="AlphaFoldDB" id="A0A375I2V7"/>
<organism evidence="1 2">
    <name type="scientific">Propionibacterium ruminifibrarum</name>
    <dbReference type="NCBI Taxonomy" id="1962131"/>
    <lineage>
        <taxon>Bacteria</taxon>
        <taxon>Bacillati</taxon>
        <taxon>Actinomycetota</taxon>
        <taxon>Actinomycetes</taxon>
        <taxon>Propionibacteriales</taxon>
        <taxon>Propionibacteriaceae</taxon>
        <taxon>Propionibacterium</taxon>
    </lineage>
</organism>
<evidence type="ECO:0000313" key="2">
    <source>
        <dbReference type="Proteomes" id="UP000265962"/>
    </source>
</evidence>
<sequence length="211" mass="23377">MGYGTVVFIAVIAILLGWALSAAAKDRRDEKAAQAADETGLRFIGDDPELGATVAELIGIWERANAEQVVALSGVRYGNLTWTTSERSGDQHYVHNHVKSFMVHPVLASFPATRIRREGLLSLPFNDINTEDEAFNREWDVTGDDETFALALLTPQVRAWVTAMPFNQLYLTTSGQVVGYDAGRYDAHRFGALRDALEEFISLIPAELLHR</sequence>